<keyword evidence="1" id="KW-1133">Transmembrane helix</keyword>
<reference evidence="2 3" key="1">
    <citation type="submission" date="2014-03" db="EMBL/GenBank/DDBJ databases">
        <authorList>
            <person name="Sibley D."/>
            <person name="Venepally P."/>
            <person name="Karamycheva S."/>
            <person name="Hadjithomas M."/>
            <person name="Khan A."/>
            <person name="Brunk B."/>
            <person name="Roos D."/>
            <person name="Caler E."/>
            <person name="Lorenzi H."/>
        </authorList>
    </citation>
    <scope>NUCLEOTIDE SEQUENCE [LARGE SCALE GENOMIC DNA]</scope>
    <source>
        <strain evidence="3">p89</strain>
    </source>
</reference>
<feature type="transmembrane region" description="Helical" evidence="1">
    <location>
        <begin position="35"/>
        <end position="56"/>
    </location>
</feature>
<evidence type="ECO:0000313" key="3">
    <source>
        <dbReference type="Proteomes" id="UP000028828"/>
    </source>
</evidence>
<gene>
    <name evidence="2" type="ORF">TGP89_281520A</name>
</gene>
<evidence type="ECO:0000256" key="1">
    <source>
        <dbReference type="SAM" id="Phobius"/>
    </source>
</evidence>
<accession>A0A086J8V7</accession>
<keyword evidence="1" id="KW-0812">Transmembrane</keyword>
<comment type="caution">
    <text evidence="2">The sequence shown here is derived from an EMBL/GenBank/DDBJ whole genome shotgun (WGS) entry which is preliminary data.</text>
</comment>
<feature type="non-terminal residue" evidence="2">
    <location>
        <position position="62"/>
    </location>
</feature>
<sequence length="62" mass="7071">MEAAEAEAIALQIQRDLNEEAENLRRDRRMAVSVYVFYGFCLVGFSACLIALLALYNNDWGR</sequence>
<proteinExistence type="predicted"/>
<name>A0A086J8V7_TOXGO</name>
<evidence type="ECO:0000313" key="2">
    <source>
        <dbReference type="EMBL" id="KFG28575.1"/>
    </source>
</evidence>
<dbReference type="Proteomes" id="UP000028828">
    <property type="component" value="Unassembled WGS sequence"/>
</dbReference>
<dbReference type="AlphaFoldDB" id="A0A086J8V7"/>
<organism evidence="2 3">
    <name type="scientific">Toxoplasma gondii p89</name>
    <dbReference type="NCBI Taxonomy" id="943119"/>
    <lineage>
        <taxon>Eukaryota</taxon>
        <taxon>Sar</taxon>
        <taxon>Alveolata</taxon>
        <taxon>Apicomplexa</taxon>
        <taxon>Conoidasida</taxon>
        <taxon>Coccidia</taxon>
        <taxon>Eucoccidiorida</taxon>
        <taxon>Eimeriorina</taxon>
        <taxon>Sarcocystidae</taxon>
        <taxon>Toxoplasma</taxon>
    </lineage>
</organism>
<protein>
    <submittedName>
        <fullName evidence="2">Zinc finger, C3HC4 type (RING finger) domain-containing protein</fullName>
    </submittedName>
</protein>
<dbReference type="EMBL" id="AEYI02002340">
    <property type="protein sequence ID" value="KFG28575.1"/>
    <property type="molecule type" value="Genomic_DNA"/>
</dbReference>
<keyword evidence="1" id="KW-0472">Membrane</keyword>
<dbReference type="VEuPathDB" id="ToxoDB:TGP89_281520A"/>